<keyword evidence="4 6" id="KW-1133">Transmembrane helix</keyword>
<evidence type="ECO:0000259" key="7">
    <source>
        <dbReference type="Pfam" id="PF09924"/>
    </source>
</evidence>
<protein>
    <submittedName>
        <fullName evidence="8">DUF2156 domain-containing protein</fullName>
    </submittedName>
</protein>
<organism evidence="8 9">
    <name type="scientific">Aporhodopirellula aestuarii</name>
    <dbReference type="NCBI Taxonomy" id="2950107"/>
    <lineage>
        <taxon>Bacteria</taxon>
        <taxon>Pseudomonadati</taxon>
        <taxon>Planctomycetota</taxon>
        <taxon>Planctomycetia</taxon>
        <taxon>Pirellulales</taxon>
        <taxon>Pirellulaceae</taxon>
        <taxon>Aporhodopirellula</taxon>
    </lineage>
</organism>
<evidence type="ECO:0000256" key="3">
    <source>
        <dbReference type="ARBA" id="ARBA00022692"/>
    </source>
</evidence>
<keyword evidence="3 6" id="KW-0812">Transmembrane</keyword>
<dbReference type="InterPro" id="IPR051211">
    <property type="entry name" value="PG_lysyltransferase"/>
</dbReference>
<evidence type="ECO:0000313" key="8">
    <source>
        <dbReference type="EMBL" id="MCM2371549.1"/>
    </source>
</evidence>
<dbReference type="InterPro" id="IPR016181">
    <property type="entry name" value="Acyl_CoA_acyltransferase"/>
</dbReference>
<dbReference type="Pfam" id="PF09924">
    <property type="entry name" value="LPG_synthase_C"/>
    <property type="match status" value="1"/>
</dbReference>
<evidence type="ECO:0000256" key="1">
    <source>
        <dbReference type="ARBA" id="ARBA00004651"/>
    </source>
</evidence>
<keyword evidence="5 6" id="KW-0472">Membrane</keyword>
<evidence type="ECO:0000256" key="6">
    <source>
        <dbReference type="SAM" id="Phobius"/>
    </source>
</evidence>
<name>A0ABT0U3Q9_9BACT</name>
<gene>
    <name evidence="8" type="ORF">NB063_13135</name>
</gene>
<dbReference type="PANTHER" id="PTHR34697:SF2">
    <property type="entry name" value="PHOSPHATIDYLGLYCEROL LYSYLTRANSFERASE"/>
    <property type="match status" value="1"/>
</dbReference>
<evidence type="ECO:0000256" key="4">
    <source>
        <dbReference type="ARBA" id="ARBA00022989"/>
    </source>
</evidence>
<dbReference type="PANTHER" id="PTHR34697">
    <property type="entry name" value="PHOSPHATIDYLGLYCEROL LYSYLTRANSFERASE"/>
    <property type="match status" value="1"/>
</dbReference>
<accession>A0ABT0U3Q9</accession>
<proteinExistence type="predicted"/>
<evidence type="ECO:0000256" key="2">
    <source>
        <dbReference type="ARBA" id="ARBA00022475"/>
    </source>
</evidence>
<feature type="transmembrane region" description="Helical" evidence="6">
    <location>
        <begin position="83"/>
        <end position="105"/>
    </location>
</feature>
<evidence type="ECO:0000313" key="9">
    <source>
        <dbReference type="Proteomes" id="UP001202961"/>
    </source>
</evidence>
<keyword evidence="2" id="KW-1003">Cell membrane</keyword>
<feature type="domain" description="Phosphatidylglycerol lysyltransferase C-terminal" evidence="7">
    <location>
        <begin position="170"/>
        <end position="463"/>
    </location>
</feature>
<sequence length="482" mass="54218">MDARNLIHSKTTYRIIRGEHLLVLAVSGGLILWNAGNINWLRAIFAFAIIDVVGYLPGAMAFRKSVDKKIDHWYYHAYNFAHTYLVTGVAVAIWAYFGGFEWAMLAVPFHLSIDRGVFGNILKPKELAFEVCEHTDEEILSALGRKPSNIRTTNDIDELVSPEVLDEVLAHPSGNLSLSKRNSKFAVDGVAGFISYREQGKHLWMFGGVHAAAEDAAKLLDQFASFAAASGKRVAAVQVRASQVELFTSRGFTVNQMGSTYAVKLEAYSFSGKKKMQLRNKINRAKKDGLRVVELGKDVPADQDWRAQLDAISQSWLSEKRKPELDFMVGDLEGDLLDQRRIFLVMDAEERPVAFISYVPVRGKEQPGYLHDLTRKIADAPVGAMELCNATAIERFQAEGVSYLHFGFTPFVVDDEAEGLACGWLHRAIHWLRKNGARWYPTDSQVAYKTKWGTDWIEREYIAVRSVSFRAAFDLMRLTNTI</sequence>
<keyword evidence="9" id="KW-1185">Reference proteome</keyword>
<dbReference type="InterPro" id="IPR024320">
    <property type="entry name" value="LPG_synthase_C"/>
</dbReference>
<comment type="subcellular location">
    <subcellularLocation>
        <location evidence="1">Cell membrane</location>
        <topology evidence="1">Multi-pass membrane protein</topology>
    </subcellularLocation>
</comment>
<feature type="transmembrane region" description="Helical" evidence="6">
    <location>
        <begin position="21"/>
        <end position="38"/>
    </location>
</feature>
<reference evidence="8 9" key="1">
    <citation type="journal article" date="2022" name="Syst. Appl. Microbiol.">
        <title>Rhodopirellula aestuarii sp. nov., a novel member of the genus Rhodopirellula isolated from brackish sediments collected in the Tagus River estuary, Portugal.</title>
        <authorList>
            <person name="Vitorino I.R."/>
            <person name="Klimek D."/>
            <person name="Calusinska M."/>
            <person name="Lobo-da-Cunha A."/>
            <person name="Vasconcelos V."/>
            <person name="Lage O.M."/>
        </authorList>
    </citation>
    <scope>NUCLEOTIDE SEQUENCE [LARGE SCALE GENOMIC DNA]</scope>
    <source>
        <strain evidence="8 9">ICT_H3.1</strain>
    </source>
</reference>
<dbReference type="EMBL" id="JAMQBK010000032">
    <property type="protein sequence ID" value="MCM2371549.1"/>
    <property type="molecule type" value="Genomic_DNA"/>
</dbReference>
<comment type="caution">
    <text evidence="8">The sequence shown here is derived from an EMBL/GenBank/DDBJ whole genome shotgun (WGS) entry which is preliminary data.</text>
</comment>
<feature type="transmembrane region" description="Helical" evidence="6">
    <location>
        <begin position="44"/>
        <end position="62"/>
    </location>
</feature>
<dbReference type="RefSeq" id="WP_250929187.1">
    <property type="nucleotide sequence ID" value="NZ_JAMQBK010000032.1"/>
</dbReference>
<evidence type="ECO:0000256" key="5">
    <source>
        <dbReference type="ARBA" id="ARBA00023136"/>
    </source>
</evidence>
<dbReference type="Proteomes" id="UP001202961">
    <property type="component" value="Unassembled WGS sequence"/>
</dbReference>
<dbReference type="SUPFAM" id="SSF55729">
    <property type="entry name" value="Acyl-CoA N-acyltransferases (Nat)"/>
    <property type="match status" value="1"/>
</dbReference>